<dbReference type="Pfam" id="PF00535">
    <property type="entry name" value="Glycos_transf_2"/>
    <property type="match status" value="1"/>
</dbReference>
<dbReference type="CDD" id="cd04179">
    <property type="entry name" value="DPM_DPG-synthase_like"/>
    <property type="match status" value="1"/>
</dbReference>
<evidence type="ECO:0000256" key="7">
    <source>
        <dbReference type="ARBA" id="ARBA00023136"/>
    </source>
</evidence>
<reference evidence="9 10" key="1">
    <citation type="journal article" date="2016" name="Nat. Commun.">
        <title>Thousands of microbial genomes shed light on interconnected biogeochemical processes in an aquifer system.</title>
        <authorList>
            <person name="Anantharaman K."/>
            <person name="Brown C.T."/>
            <person name="Hug L.A."/>
            <person name="Sharon I."/>
            <person name="Castelle C.J."/>
            <person name="Probst A.J."/>
            <person name="Thomas B.C."/>
            <person name="Singh A."/>
            <person name="Wilkins M.J."/>
            <person name="Karaoz U."/>
            <person name="Brodie E.L."/>
            <person name="Williams K.H."/>
            <person name="Hubbard S.S."/>
            <person name="Banfield J.F."/>
        </authorList>
    </citation>
    <scope>NUCLEOTIDE SEQUENCE [LARGE SCALE GENOMIC DNA]</scope>
</reference>
<dbReference type="EMBL" id="MGHL01000007">
    <property type="protein sequence ID" value="OGM69977.1"/>
    <property type="molecule type" value="Genomic_DNA"/>
</dbReference>
<dbReference type="PANTHER" id="PTHR48090:SF3">
    <property type="entry name" value="UNDECAPRENYL-PHOSPHATE 4-DEOXY-4-FORMAMIDO-L-ARABINOSE TRANSFERASE"/>
    <property type="match status" value="1"/>
</dbReference>
<dbReference type="InterPro" id="IPR029044">
    <property type="entry name" value="Nucleotide-diphossugar_trans"/>
</dbReference>
<keyword evidence="4" id="KW-0812">Transmembrane</keyword>
<sequence length="233" mass="26558">MVKINQLSVFFPTYNEEGNIANTVLAAKEVLEKVADKWEIIIVNDGSTDGTQEIAEGLRKEDERIRVENHKKNRGYGGALQTGFYAAKYDWIVYNDADGQFDFGETTKFIEKKDEADVFIGYRIKRKDAITRVAFAKGWALALFVFFGLKLKDVDCGFKMIKREVIEKIPKLESERGAMINAELAIKAKKYGFKIKQIGVHHYPRKAGRPTGASIRVIIKSFVDLLRLWKKLS</sequence>
<evidence type="ECO:0000256" key="5">
    <source>
        <dbReference type="ARBA" id="ARBA00022985"/>
    </source>
</evidence>
<keyword evidence="5" id="KW-0448">Lipopolysaccharide biosynthesis</keyword>
<evidence type="ECO:0000313" key="9">
    <source>
        <dbReference type="EMBL" id="OGM69977.1"/>
    </source>
</evidence>
<accession>A0A1F8C0X0</accession>
<name>A0A1F8C0X0_9BACT</name>
<dbReference type="GO" id="GO:0009103">
    <property type="term" value="P:lipopolysaccharide biosynthetic process"/>
    <property type="evidence" value="ECO:0007669"/>
    <property type="project" value="UniProtKB-KW"/>
</dbReference>
<dbReference type="PANTHER" id="PTHR48090">
    <property type="entry name" value="UNDECAPRENYL-PHOSPHATE 4-DEOXY-4-FORMAMIDO-L-ARABINOSE TRANSFERASE-RELATED"/>
    <property type="match status" value="1"/>
</dbReference>
<evidence type="ECO:0000256" key="1">
    <source>
        <dbReference type="ARBA" id="ARBA00022475"/>
    </source>
</evidence>
<dbReference type="Gene3D" id="3.90.550.10">
    <property type="entry name" value="Spore Coat Polysaccharide Biosynthesis Protein SpsA, Chain A"/>
    <property type="match status" value="1"/>
</dbReference>
<feature type="domain" description="Glycosyltransferase 2-like" evidence="8">
    <location>
        <begin position="8"/>
        <end position="169"/>
    </location>
</feature>
<evidence type="ECO:0000259" key="8">
    <source>
        <dbReference type="Pfam" id="PF00535"/>
    </source>
</evidence>
<comment type="caution">
    <text evidence="9">The sequence shown here is derived from an EMBL/GenBank/DDBJ whole genome shotgun (WGS) entry which is preliminary data.</text>
</comment>
<evidence type="ECO:0000256" key="6">
    <source>
        <dbReference type="ARBA" id="ARBA00022989"/>
    </source>
</evidence>
<keyword evidence="6" id="KW-1133">Transmembrane helix</keyword>
<organism evidence="9 10">
    <name type="scientific">Candidatus Woesebacteria bacterium RIFCSPLOWO2_01_FULL_44_14</name>
    <dbReference type="NCBI Taxonomy" id="1802525"/>
    <lineage>
        <taxon>Bacteria</taxon>
        <taxon>Candidatus Woeseibacteriota</taxon>
    </lineage>
</organism>
<keyword evidence="1" id="KW-1003">Cell membrane</keyword>
<gene>
    <name evidence="9" type="ORF">A2975_05215</name>
</gene>
<protein>
    <recommendedName>
        <fullName evidence="8">Glycosyltransferase 2-like domain-containing protein</fullName>
    </recommendedName>
</protein>
<dbReference type="InterPro" id="IPR001173">
    <property type="entry name" value="Glyco_trans_2-like"/>
</dbReference>
<proteinExistence type="predicted"/>
<evidence type="ECO:0000256" key="3">
    <source>
        <dbReference type="ARBA" id="ARBA00022679"/>
    </source>
</evidence>
<keyword evidence="7" id="KW-0472">Membrane</keyword>
<evidence type="ECO:0000313" key="10">
    <source>
        <dbReference type="Proteomes" id="UP000178429"/>
    </source>
</evidence>
<keyword evidence="2" id="KW-0328">Glycosyltransferase</keyword>
<dbReference type="Proteomes" id="UP000178429">
    <property type="component" value="Unassembled WGS sequence"/>
</dbReference>
<keyword evidence="3" id="KW-0808">Transferase</keyword>
<dbReference type="GO" id="GO:0099621">
    <property type="term" value="F:undecaprenyl-phosphate 4-deoxy-4-formamido-L-arabinose transferase activity"/>
    <property type="evidence" value="ECO:0007669"/>
    <property type="project" value="TreeGrafter"/>
</dbReference>
<evidence type="ECO:0000256" key="4">
    <source>
        <dbReference type="ARBA" id="ARBA00022692"/>
    </source>
</evidence>
<evidence type="ECO:0000256" key="2">
    <source>
        <dbReference type="ARBA" id="ARBA00022676"/>
    </source>
</evidence>
<dbReference type="STRING" id="1802525.A2975_05215"/>
<dbReference type="SUPFAM" id="SSF53448">
    <property type="entry name" value="Nucleotide-diphospho-sugar transferases"/>
    <property type="match status" value="1"/>
</dbReference>
<dbReference type="GO" id="GO:0005886">
    <property type="term" value="C:plasma membrane"/>
    <property type="evidence" value="ECO:0007669"/>
    <property type="project" value="TreeGrafter"/>
</dbReference>
<dbReference type="AlphaFoldDB" id="A0A1F8C0X0"/>
<dbReference type="InterPro" id="IPR050256">
    <property type="entry name" value="Glycosyltransferase_2"/>
</dbReference>